<comment type="caution">
    <text evidence="6">The sequence shown here is derived from an EMBL/GenBank/DDBJ whole genome shotgun (WGS) entry which is preliminary data.</text>
</comment>
<reference evidence="6" key="1">
    <citation type="submission" date="2021-04" db="EMBL/GenBank/DDBJ databases">
        <title>Genome based classification of Actinospica acidithermotolerans sp. nov., an actinobacterium isolated from an Indonesian hot spring.</title>
        <authorList>
            <person name="Kusuma A.B."/>
            <person name="Putra K.E."/>
            <person name="Nafisah S."/>
            <person name="Loh J."/>
            <person name="Nouioui I."/>
            <person name="Goodfellow M."/>
        </authorList>
    </citation>
    <scope>NUCLEOTIDE SEQUENCE</scope>
    <source>
        <strain evidence="6">DSM 45618</strain>
    </source>
</reference>
<dbReference type="PANTHER" id="PTHR33392:SF6">
    <property type="entry name" value="POLYISOPRENYL-TEICHOIC ACID--PEPTIDOGLYCAN TEICHOIC ACID TRANSFERASE TAGU"/>
    <property type="match status" value="1"/>
</dbReference>
<dbReference type="Gene3D" id="3.30.70.2390">
    <property type="match status" value="1"/>
</dbReference>
<dbReference type="NCBIfam" id="TIGR00350">
    <property type="entry name" value="lytR_cpsA_psr"/>
    <property type="match status" value="1"/>
</dbReference>
<keyword evidence="7" id="KW-1185">Reference proteome</keyword>
<evidence type="ECO:0000313" key="7">
    <source>
        <dbReference type="Proteomes" id="UP000677913"/>
    </source>
</evidence>
<evidence type="ECO:0000256" key="2">
    <source>
        <dbReference type="SAM" id="MobiDB-lite"/>
    </source>
</evidence>
<dbReference type="Proteomes" id="UP000677913">
    <property type="component" value="Unassembled WGS sequence"/>
</dbReference>
<feature type="compositionally biased region" description="Basic and acidic residues" evidence="2">
    <location>
        <begin position="13"/>
        <end position="26"/>
    </location>
</feature>
<dbReference type="InterPro" id="IPR027381">
    <property type="entry name" value="LytR/CpsA/Psr_C"/>
</dbReference>
<dbReference type="AlphaFoldDB" id="A0A8J8BBK6"/>
<dbReference type="InterPro" id="IPR050922">
    <property type="entry name" value="LytR/CpsA/Psr_CW_biosynth"/>
</dbReference>
<dbReference type="Gene3D" id="3.40.630.190">
    <property type="entry name" value="LCP protein"/>
    <property type="match status" value="1"/>
</dbReference>
<protein>
    <submittedName>
        <fullName evidence="6">LCP family protein</fullName>
    </submittedName>
</protein>
<evidence type="ECO:0000256" key="1">
    <source>
        <dbReference type="ARBA" id="ARBA00006068"/>
    </source>
</evidence>
<gene>
    <name evidence="6" type="ORF">KGA66_03935</name>
</gene>
<evidence type="ECO:0000259" key="5">
    <source>
        <dbReference type="Pfam" id="PF13399"/>
    </source>
</evidence>
<accession>A0A8J8BBK6</accession>
<dbReference type="Pfam" id="PF13399">
    <property type="entry name" value="LytR_C"/>
    <property type="match status" value="1"/>
</dbReference>
<sequence>MSDDRGWYPAYGADDRGGEGRRREEPGYDPYAQGQGSVRPGQGEGVAYPVNRGGQPRDPRRVPPPPQQRQPQPQDQWSADPYARQGRDGRGPGSGGGSGGGWPPREGWAPGAAGRGAERAAPADAYPSRDPYSGNAAWAPAGAQPQIPSRRGAPGGDGGQDDWVPRSRAGRAGERGDLGRTAVASGAVGIADGNINDDVDLDELDPSGRARRAAAAGRGGGGRRPATGRRKAIKWTAIGVSTLLVAILGIGAYVVLHLTGNIKHTALLQNGATQSPEPTDSYGRSQLNLLVIGSDSRNNPADCAIGHDCGPGANADVEMVVHLSADRSNATVMSIPRDTVVMLPRCTDPVNHTSGGGFVATINSSLQWGPSCTVLAVHQLTGLTIDHFVMVDFVGVESLSNALGGVQVCVTNKMADPNSRLRLNKGINMVQGASALAFVRTRHGFYDGSDLGREKAQHYFLGQMIKEVRATMNLSDFGTLLKVADAATKALTVDDGLSGVTGLEGLATTMNRVPTSRISFVTMPWNVDPASPAHVQVAQPYAEQMFQNIRNDVPYSSGPGAKSSAAASGAPAPSSAPPATSAVAVNKAAVRVQVLNGSGVAGRAGAIRDALSGQGFSLATVGGNAAAASATKVYYPSNRADSAAAVASALGLPNSALKESGAYSEVAVVLGTDWTSGTTFGGAGASGSGSGAGATPTAAASAPAVSSLSNAGDTGNTCIPVNPFYVVK</sequence>
<feature type="compositionally biased region" description="Low complexity" evidence="2">
    <location>
        <begin position="103"/>
        <end position="112"/>
    </location>
</feature>
<feature type="region of interest" description="Disordered" evidence="2">
    <location>
        <begin position="1"/>
        <end position="180"/>
    </location>
</feature>
<evidence type="ECO:0000259" key="4">
    <source>
        <dbReference type="Pfam" id="PF03816"/>
    </source>
</evidence>
<evidence type="ECO:0000256" key="3">
    <source>
        <dbReference type="SAM" id="Phobius"/>
    </source>
</evidence>
<keyword evidence="3" id="KW-1133">Transmembrane helix</keyword>
<name>A0A8J8BBK6_9ACTN</name>
<evidence type="ECO:0000313" key="6">
    <source>
        <dbReference type="EMBL" id="MBS2962181.1"/>
    </source>
</evidence>
<feature type="compositionally biased region" description="Gly residues" evidence="2">
    <location>
        <begin position="91"/>
        <end position="102"/>
    </location>
</feature>
<feature type="domain" description="Cell envelope-related transcriptional attenuator" evidence="4">
    <location>
        <begin position="314"/>
        <end position="468"/>
    </location>
</feature>
<dbReference type="EMBL" id="JAGSXH010000008">
    <property type="protein sequence ID" value="MBS2962181.1"/>
    <property type="molecule type" value="Genomic_DNA"/>
</dbReference>
<dbReference type="InterPro" id="IPR004474">
    <property type="entry name" value="LytR_CpsA_psr"/>
</dbReference>
<feature type="region of interest" description="Disordered" evidence="2">
    <location>
        <begin position="557"/>
        <end position="579"/>
    </location>
</feature>
<keyword evidence="3" id="KW-0472">Membrane</keyword>
<proteinExistence type="inferred from homology"/>
<feature type="domain" description="LytR/CpsA/Psr regulator C-terminal" evidence="5">
    <location>
        <begin position="590"/>
        <end position="674"/>
    </location>
</feature>
<dbReference type="RefSeq" id="WP_211464556.1">
    <property type="nucleotide sequence ID" value="NZ_JAGSXH010000008.1"/>
</dbReference>
<dbReference type="Pfam" id="PF03816">
    <property type="entry name" value="LytR_cpsA_psr"/>
    <property type="match status" value="1"/>
</dbReference>
<dbReference type="PANTHER" id="PTHR33392">
    <property type="entry name" value="POLYISOPRENYL-TEICHOIC ACID--PEPTIDOGLYCAN TEICHOIC ACID TRANSFERASE TAGU"/>
    <property type="match status" value="1"/>
</dbReference>
<comment type="similarity">
    <text evidence="1">Belongs to the LytR/CpsA/Psr (LCP) family.</text>
</comment>
<keyword evidence="3" id="KW-0812">Transmembrane</keyword>
<organism evidence="6 7">
    <name type="scientific">Actinocrinis puniceicyclus</name>
    <dbReference type="NCBI Taxonomy" id="977794"/>
    <lineage>
        <taxon>Bacteria</taxon>
        <taxon>Bacillati</taxon>
        <taxon>Actinomycetota</taxon>
        <taxon>Actinomycetes</taxon>
        <taxon>Catenulisporales</taxon>
        <taxon>Actinospicaceae</taxon>
        <taxon>Actinocrinis</taxon>
    </lineage>
</organism>
<feature type="transmembrane region" description="Helical" evidence="3">
    <location>
        <begin position="232"/>
        <end position="256"/>
    </location>
</feature>